<feature type="domain" description="Alpha-carbonic anhydrase" evidence="2">
    <location>
        <begin position="16"/>
        <end position="271"/>
    </location>
</feature>
<dbReference type="CDD" id="cd00326">
    <property type="entry name" value="alpha_CA"/>
    <property type="match status" value="1"/>
</dbReference>
<reference evidence="4" key="1">
    <citation type="submission" date="2024-02" db="UniProtKB">
        <authorList>
            <consortium name="WormBaseParasite"/>
        </authorList>
    </citation>
    <scope>IDENTIFICATION</scope>
</reference>
<organism evidence="3 4">
    <name type="scientific">Mesorhabditis belari</name>
    <dbReference type="NCBI Taxonomy" id="2138241"/>
    <lineage>
        <taxon>Eukaryota</taxon>
        <taxon>Metazoa</taxon>
        <taxon>Ecdysozoa</taxon>
        <taxon>Nematoda</taxon>
        <taxon>Chromadorea</taxon>
        <taxon>Rhabditida</taxon>
        <taxon>Rhabditina</taxon>
        <taxon>Rhabditomorpha</taxon>
        <taxon>Rhabditoidea</taxon>
        <taxon>Rhabditidae</taxon>
        <taxon>Mesorhabditinae</taxon>
        <taxon>Mesorhabditis</taxon>
    </lineage>
</organism>
<dbReference type="SUPFAM" id="SSF51069">
    <property type="entry name" value="Carbonic anhydrase"/>
    <property type="match status" value="1"/>
</dbReference>
<keyword evidence="3" id="KW-1185">Reference proteome</keyword>
<evidence type="ECO:0000313" key="4">
    <source>
        <dbReference type="WBParaSite" id="MBELARI_LOCUS19421"/>
    </source>
</evidence>
<name>A0AAF3EYZ6_9BILA</name>
<dbReference type="SMART" id="SM01057">
    <property type="entry name" value="Carb_anhydrase"/>
    <property type="match status" value="1"/>
</dbReference>
<dbReference type="GO" id="GO:0004089">
    <property type="term" value="F:carbonate dehydratase activity"/>
    <property type="evidence" value="ECO:0007669"/>
    <property type="project" value="InterPro"/>
</dbReference>
<dbReference type="InterPro" id="IPR036398">
    <property type="entry name" value="CA_dom_sf"/>
</dbReference>
<dbReference type="GO" id="GO:0005737">
    <property type="term" value="C:cytoplasm"/>
    <property type="evidence" value="ECO:0007669"/>
    <property type="project" value="TreeGrafter"/>
</dbReference>
<dbReference type="WBParaSite" id="MBELARI_LOCUS19421">
    <property type="protein sequence ID" value="MBELARI_LOCUS19421"/>
    <property type="gene ID" value="MBELARI_LOCUS19421"/>
</dbReference>
<dbReference type="GO" id="GO:0008270">
    <property type="term" value="F:zinc ion binding"/>
    <property type="evidence" value="ECO:0007669"/>
    <property type="project" value="InterPro"/>
</dbReference>
<comment type="similarity">
    <text evidence="1">Belongs to the alpha-carbonic anhydrase family.</text>
</comment>
<dbReference type="AlphaFoldDB" id="A0AAF3EYZ6"/>
<dbReference type="Proteomes" id="UP000887575">
    <property type="component" value="Unassembled WGS sequence"/>
</dbReference>
<dbReference type="InterPro" id="IPR023561">
    <property type="entry name" value="Carbonic_anhydrase_a-class"/>
</dbReference>
<dbReference type="Gene3D" id="3.10.200.10">
    <property type="entry name" value="Alpha carbonic anhydrase"/>
    <property type="match status" value="1"/>
</dbReference>
<dbReference type="PROSITE" id="PS51144">
    <property type="entry name" value="ALPHA_CA_2"/>
    <property type="match status" value="1"/>
</dbReference>
<dbReference type="InterPro" id="IPR001148">
    <property type="entry name" value="CA_dom"/>
</dbReference>
<dbReference type="Pfam" id="PF00194">
    <property type="entry name" value="Carb_anhydrase"/>
    <property type="match status" value="1"/>
</dbReference>
<protein>
    <submittedName>
        <fullName evidence="4">Alpha-carbonic anhydrase domain-containing protein</fullName>
    </submittedName>
</protein>
<evidence type="ECO:0000313" key="3">
    <source>
        <dbReference type="Proteomes" id="UP000887575"/>
    </source>
</evidence>
<evidence type="ECO:0000259" key="2">
    <source>
        <dbReference type="PROSITE" id="PS51144"/>
    </source>
</evidence>
<dbReference type="PANTHER" id="PTHR18952:SF124">
    <property type="entry name" value="CARBONIC ANHYDRASE 7"/>
    <property type="match status" value="1"/>
</dbReference>
<proteinExistence type="inferred from homology"/>
<dbReference type="PANTHER" id="PTHR18952">
    <property type="entry name" value="CARBONIC ANHYDRASE"/>
    <property type="match status" value="1"/>
</dbReference>
<evidence type="ECO:0000256" key="1">
    <source>
        <dbReference type="ARBA" id="ARBA00010718"/>
    </source>
</evidence>
<sequence>MEGVTHLLHELPELIVEFYFHNFLPKAKLFTGRMTIAKKHRQSPIDIRTEKVCCDPKVCQVNSLHIDYKMGDCVDVECSESGWKVNVAKNCQSFLTGSHLEGKYELAQFHAHWSYDGTRGSEHMIDGKPQAAEVHFVFWNTKYSNINEALEKPDGLAVVGVFIHEGLYNENYQPLLDAIKRSNESDTPAALPHEFTIEQLMPDHGERDFVTYLGSLTTPPYNESVIWTLFTKPIEVSKDQLNVCRKICGCNYRPCQELCERQIISSTVLHD</sequence>
<accession>A0AAF3EYZ6</accession>